<organism evidence="1 2">
    <name type="scientific">Phragmitibacter flavus</name>
    <dbReference type="NCBI Taxonomy" id="2576071"/>
    <lineage>
        <taxon>Bacteria</taxon>
        <taxon>Pseudomonadati</taxon>
        <taxon>Verrucomicrobiota</taxon>
        <taxon>Verrucomicrobiia</taxon>
        <taxon>Verrucomicrobiales</taxon>
        <taxon>Verrucomicrobiaceae</taxon>
        <taxon>Phragmitibacter</taxon>
    </lineage>
</organism>
<proteinExistence type="predicted"/>
<name>A0A5R8KE58_9BACT</name>
<accession>A0A5R8KE58</accession>
<keyword evidence="2" id="KW-1185">Reference proteome</keyword>
<dbReference type="AlphaFoldDB" id="A0A5R8KE58"/>
<dbReference type="OrthoDB" id="8611971at2"/>
<protein>
    <submittedName>
        <fullName evidence="1">Uncharacterized protein</fullName>
    </submittedName>
</protein>
<evidence type="ECO:0000313" key="1">
    <source>
        <dbReference type="EMBL" id="TLD70560.1"/>
    </source>
</evidence>
<reference evidence="1 2" key="1">
    <citation type="submission" date="2019-05" db="EMBL/GenBank/DDBJ databases">
        <title>Verrucobacter flavum gen. nov., sp. nov. a new member of the family Verrucomicrobiaceae.</title>
        <authorList>
            <person name="Szuroczki S."/>
            <person name="Abbaszade G."/>
            <person name="Szabo A."/>
            <person name="Felfoldi T."/>
            <person name="Schumann P."/>
            <person name="Boka K."/>
            <person name="Keki Z."/>
            <person name="Toumi M."/>
            <person name="Toth E."/>
        </authorList>
    </citation>
    <scope>NUCLEOTIDE SEQUENCE [LARGE SCALE GENOMIC DNA]</scope>
    <source>
        <strain evidence="1 2">MG-N-17</strain>
    </source>
</reference>
<dbReference type="EMBL" id="VAUV01000008">
    <property type="protein sequence ID" value="TLD70560.1"/>
    <property type="molecule type" value="Genomic_DNA"/>
</dbReference>
<dbReference type="RefSeq" id="WP_138086617.1">
    <property type="nucleotide sequence ID" value="NZ_VAUV01000008.1"/>
</dbReference>
<comment type="caution">
    <text evidence="1">The sequence shown here is derived from an EMBL/GenBank/DDBJ whole genome shotgun (WGS) entry which is preliminary data.</text>
</comment>
<evidence type="ECO:0000313" key="2">
    <source>
        <dbReference type="Proteomes" id="UP000306196"/>
    </source>
</evidence>
<sequence>MPIPQPDPFVKLVDHRMPDGSRLFIEFPIRHPWSLIHSHLATLDELTITRFVTDDITEGWLDFTFLHHEFTVHDPLDSYLVFVKAPACDIFIQLEILEHLRNLPLPSPPSSAA</sequence>
<gene>
    <name evidence="1" type="ORF">FEM03_12625</name>
</gene>
<dbReference type="Proteomes" id="UP000306196">
    <property type="component" value="Unassembled WGS sequence"/>
</dbReference>